<name>A0AA88ABJ6_FICCA</name>
<comment type="caution">
    <text evidence="1">The sequence shown here is derived from an EMBL/GenBank/DDBJ whole genome shotgun (WGS) entry which is preliminary data.</text>
</comment>
<evidence type="ECO:0000313" key="2">
    <source>
        <dbReference type="Proteomes" id="UP001187192"/>
    </source>
</evidence>
<accession>A0AA88ABJ6</accession>
<proteinExistence type="predicted"/>
<gene>
    <name evidence="1" type="ORF">TIFTF001_012015</name>
</gene>
<sequence>MVPVADRYRSKAGVSYERRGELVQKTHAGTDSTTRIQVLEAPLCPSIWPVPARTGDVVGQRSCSRRTSGSKHCRALSEMVFCGRSLF</sequence>
<organism evidence="1 2">
    <name type="scientific">Ficus carica</name>
    <name type="common">Common fig</name>
    <dbReference type="NCBI Taxonomy" id="3494"/>
    <lineage>
        <taxon>Eukaryota</taxon>
        <taxon>Viridiplantae</taxon>
        <taxon>Streptophyta</taxon>
        <taxon>Embryophyta</taxon>
        <taxon>Tracheophyta</taxon>
        <taxon>Spermatophyta</taxon>
        <taxon>Magnoliopsida</taxon>
        <taxon>eudicotyledons</taxon>
        <taxon>Gunneridae</taxon>
        <taxon>Pentapetalae</taxon>
        <taxon>rosids</taxon>
        <taxon>fabids</taxon>
        <taxon>Rosales</taxon>
        <taxon>Moraceae</taxon>
        <taxon>Ficeae</taxon>
        <taxon>Ficus</taxon>
    </lineage>
</organism>
<dbReference type="EMBL" id="BTGU01000015">
    <property type="protein sequence ID" value="GMN42808.1"/>
    <property type="molecule type" value="Genomic_DNA"/>
</dbReference>
<reference evidence="1" key="1">
    <citation type="submission" date="2023-07" db="EMBL/GenBank/DDBJ databases">
        <title>draft genome sequence of fig (Ficus carica).</title>
        <authorList>
            <person name="Takahashi T."/>
            <person name="Nishimura K."/>
        </authorList>
    </citation>
    <scope>NUCLEOTIDE SEQUENCE</scope>
</reference>
<protein>
    <submittedName>
        <fullName evidence="1">Uncharacterized protein</fullName>
    </submittedName>
</protein>
<evidence type="ECO:0000313" key="1">
    <source>
        <dbReference type="EMBL" id="GMN42808.1"/>
    </source>
</evidence>
<dbReference type="Proteomes" id="UP001187192">
    <property type="component" value="Unassembled WGS sequence"/>
</dbReference>
<dbReference type="AlphaFoldDB" id="A0AA88ABJ6"/>
<keyword evidence="2" id="KW-1185">Reference proteome</keyword>